<proteinExistence type="predicted"/>
<accession>A0A8H7RHX0</accession>
<name>A0A8H7RHX0_9FUNG</name>
<dbReference type="EMBL" id="JAEPRC010000069">
    <property type="protein sequence ID" value="KAG2211307.1"/>
    <property type="molecule type" value="Genomic_DNA"/>
</dbReference>
<evidence type="ECO:0000313" key="2">
    <source>
        <dbReference type="Proteomes" id="UP000650833"/>
    </source>
</evidence>
<dbReference type="PANTHER" id="PTHR23022">
    <property type="entry name" value="TRANSPOSABLE ELEMENT-RELATED"/>
    <property type="match status" value="1"/>
</dbReference>
<dbReference type="Proteomes" id="UP000650833">
    <property type="component" value="Unassembled WGS sequence"/>
</dbReference>
<comment type="caution">
    <text evidence="1">The sequence shown here is derived from an EMBL/GenBank/DDBJ whole genome shotgun (WGS) entry which is preliminary data.</text>
</comment>
<sequence>MVRPIPTEVQNSIKLLLIEGLSYSAIQKMYPNVGLNTLSRYKRKFLGDSTSPKGGKQSKISTQTRNYIARNLQNGSPNGPKGVQSYLLTLGIEMSLRGIRHVLKSEGFKARRKVRTNFVNATNKRKRFAWAKKYQHYTVDDWHKWGSDGKSYYWTDGATDLLPHQIESHVQGDGGSVLFWGLITAEETGYGSTITEGNVNTEIPWSTMGWIGTKSFRFQQNNATPHTSVPTKQWFQRQGFSLKSILDWSSQSPDLNPIEHVWNQLKRRLNAYPARATTIAELKARIHQEWYKFTKEDCLKYIDSMLNRIKAVIRSKGGPTRY</sequence>
<dbReference type="GO" id="GO:0003676">
    <property type="term" value="F:nucleic acid binding"/>
    <property type="evidence" value="ECO:0007669"/>
    <property type="project" value="InterPro"/>
</dbReference>
<dbReference type="InterPro" id="IPR036397">
    <property type="entry name" value="RNaseH_sf"/>
</dbReference>
<dbReference type="PANTHER" id="PTHR23022:SF135">
    <property type="entry name" value="SI:DKEY-77F5.3"/>
    <property type="match status" value="1"/>
</dbReference>
<keyword evidence="2" id="KW-1185">Reference proteome</keyword>
<protein>
    <recommendedName>
        <fullName evidence="3">Transposase</fullName>
    </recommendedName>
</protein>
<dbReference type="InterPro" id="IPR052338">
    <property type="entry name" value="Transposase_5"/>
</dbReference>
<dbReference type="AlphaFoldDB" id="A0A8H7RHX0"/>
<evidence type="ECO:0008006" key="3">
    <source>
        <dbReference type="Google" id="ProtNLM"/>
    </source>
</evidence>
<dbReference type="Gene3D" id="3.30.420.10">
    <property type="entry name" value="Ribonuclease H-like superfamily/Ribonuclease H"/>
    <property type="match status" value="1"/>
</dbReference>
<organism evidence="1 2">
    <name type="scientific">Mucor plumbeus</name>
    <dbReference type="NCBI Taxonomy" id="97098"/>
    <lineage>
        <taxon>Eukaryota</taxon>
        <taxon>Fungi</taxon>
        <taxon>Fungi incertae sedis</taxon>
        <taxon>Mucoromycota</taxon>
        <taxon>Mucoromycotina</taxon>
        <taxon>Mucoromycetes</taxon>
        <taxon>Mucorales</taxon>
        <taxon>Mucorineae</taxon>
        <taxon>Mucoraceae</taxon>
        <taxon>Mucor</taxon>
    </lineage>
</organism>
<evidence type="ECO:0000313" key="1">
    <source>
        <dbReference type="EMBL" id="KAG2211307.1"/>
    </source>
</evidence>
<gene>
    <name evidence="1" type="ORF">INT46_009209</name>
</gene>
<reference evidence="1" key="1">
    <citation type="submission" date="2020-12" db="EMBL/GenBank/DDBJ databases">
        <title>Metabolic potential, ecology and presence of endohyphal bacteria is reflected in genomic diversity of Mucoromycotina.</title>
        <authorList>
            <person name="Muszewska A."/>
            <person name="Okrasinska A."/>
            <person name="Steczkiewicz K."/>
            <person name="Drgas O."/>
            <person name="Orlowska M."/>
            <person name="Perlinska-Lenart U."/>
            <person name="Aleksandrzak-Piekarczyk T."/>
            <person name="Szatraj K."/>
            <person name="Zielenkiewicz U."/>
            <person name="Pilsyk S."/>
            <person name="Malc E."/>
            <person name="Mieczkowski P."/>
            <person name="Kruszewska J.S."/>
            <person name="Biernat P."/>
            <person name="Pawlowska J."/>
        </authorList>
    </citation>
    <scope>NUCLEOTIDE SEQUENCE</scope>
    <source>
        <strain evidence="1">CBS 226.32</strain>
    </source>
</reference>